<evidence type="ECO:0000313" key="2">
    <source>
        <dbReference type="Proteomes" id="UP001060215"/>
    </source>
</evidence>
<reference evidence="1 2" key="1">
    <citation type="journal article" date="2022" name="Plant J.">
        <title>Chromosome-level genome of Camellia lanceoleosa provides a valuable resource for understanding genome evolution and self-incompatibility.</title>
        <authorList>
            <person name="Gong W."/>
            <person name="Xiao S."/>
            <person name="Wang L."/>
            <person name="Liao Z."/>
            <person name="Chang Y."/>
            <person name="Mo W."/>
            <person name="Hu G."/>
            <person name="Li W."/>
            <person name="Zhao G."/>
            <person name="Zhu H."/>
            <person name="Hu X."/>
            <person name="Ji K."/>
            <person name="Xiang X."/>
            <person name="Song Q."/>
            <person name="Yuan D."/>
            <person name="Jin S."/>
            <person name="Zhang L."/>
        </authorList>
    </citation>
    <scope>NUCLEOTIDE SEQUENCE [LARGE SCALE GENOMIC DNA]</scope>
    <source>
        <strain evidence="1">SQ_2022a</strain>
    </source>
</reference>
<organism evidence="1 2">
    <name type="scientific">Camellia lanceoleosa</name>
    <dbReference type="NCBI Taxonomy" id="1840588"/>
    <lineage>
        <taxon>Eukaryota</taxon>
        <taxon>Viridiplantae</taxon>
        <taxon>Streptophyta</taxon>
        <taxon>Embryophyta</taxon>
        <taxon>Tracheophyta</taxon>
        <taxon>Spermatophyta</taxon>
        <taxon>Magnoliopsida</taxon>
        <taxon>eudicotyledons</taxon>
        <taxon>Gunneridae</taxon>
        <taxon>Pentapetalae</taxon>
        <taxon>asterids</taxon>
        <taxon>Ericales</taxon>
        <taxon>Theaceae</taxon>
        <taxon>Camellia</taxon>
    </lineage>
</organism>
<dbReference type="EMBL" id="CM045767">
    <property type="protein sequence ID" value="KAI7997361.1"/>
    <property type="molecule type" value="Genomic_DNA"/>
</dbReference>
<sequence>MLRRFALHKSHGKEKRDYQLSVHLYDLSQASEVLINQMKDVAPAIQNSITEVTEEVNSISSNLPPVTQHHGRSTSSIQAQSSGTTMESSNDEVADVTSRLSTVQLAKVSASPSALKLPSLFSATPNSLGKHGNMQKRQTLAQTSQMEKYVRKEKSYCDGEEALDHVFSPPLLMDSSFLGDPYEDLLAPLSETETALMER</sequence>
<comment type="caution">
    <text evidence="1">The sequence shown here is derived from an EMBL/GenBank/DDBJ whole genome shotgun (WGS) entry which is preliminary data.</text>
</comment>
<dbReference type="Proteomes" id="UP001060215">
    <property type="component" value="Chromosome 10"/>
</dbReference>
<proteinExistence type="predicted"/>
<evidence type="ECO:0000313" key="1">
    <source>
        <dbReference type="EMBL" id="KAI7997361.1"/>
    </source>
</evidence>
<name>A0ACC0G8A6_9ERIC</name>
<keyword evidence="2" id="KW-1185">Reference proteome</keyword>
<protein>
    <submittedName>
        <fullName evidence="1">AUGMIN subunit 6</fullName>
    </submittedName>
</protein>
<gene>
    <name evidence="1" type="ORF">LOK49_LG10G01457</name>
</gene>
<accession>A0ACC0G8A6</accession>